<dbReference type="EMBL" id="BMKM01000002">
    <property type="protein sequence ID" value="GGE16124.1"/>
    <property type="molecule type" value="Genomic_DNA"/>
</dbReference>
<name>A0A8H9FYP1_9SPHI</name>
<dbReference type="Gene3D" id="1.50.10.20">
    <property type="match status" value="1"/>
</dbReference>
<accession>A0A8H9FYP1</accession>
<organism evidence="1 2">
    <name type="scientific">Sphingobacterium cellulitidis</name>
    <dbReference type="NCBI Taxonomy" id="1768011"/>
    <lineage>
        <taxon>Bacteria</taxon>
        <taxon>Pseudomonadati</taxon>
        <taxon>Bacteroidota</taxon>
        <taxon>Sphingobacteriia</taxon>
        <taxon>Sphingobacteriales</taxon>
        <taxon>Sphingobacteriaceae</taxon>
        <taxon>Sphingobacterium</taxon>
    </lineage>
</organism>
<reference evidence="1" key="1">
    <citation type="journal article" date="2014" name="Int. J. Syst. Evol. Microbiol.">
        <title>Complete genome sequence of Corynebacterium casei LMG S-19264T (=DSM 44701T), isolated from a smear-ripened cheese.</title>
        <authorList>
            <consortium name="US DOE Joint Genome Institute (JGI-PGF)"/>
            <person name="Walter F."/>
            <person name="Albersmeier A."/>
            <person name="Kalinowski J."/>
            <person name="Ruckert C."/>
        </authorList>
    </citation>
    <scope>NUCLEOTIDE SEQUENCE</scope>
    <source>
        <strain evidence="1">CGMCC 1.15966</strain>
    </source>
</reference>
<dbReference type="Proteomes" id="UP000614460">
    <property type="component" value="Unassembled WGS sequence"/>
</dbReference>
<dbReference type="SUPFAM" id="SSF48208">
    <property type="entry name" value="Six-hairpin glycosidases"/>
    <property type="match status" value="1"/>
</dbReference>
<protein>
    <submittedName>
        <fullName evidence="1">Uncharacterized protein</fullName>
    </submittedName>
</protein>
<dbReference type="RefSeq" id="WP_182498937.1">
    <property type="nucleotide sequence ID" value="NZ_BMKM01000002.1"/>
</dbReference>
<keyword evidence="2" id="KW-1185">Reference proteome</keyword>
<sequence length="693" mass="80702">MKFHSFHILIMLLCWVNPFGISKSTANDIPKALMPYIANIEYAKIEGKNPEINFKKINKSTYRVELDWTIIHDTSFKRLYVSIKPNFVPSFQWAPHLTPTDNHIIAQHVFRSAAMIVHDAKKSLTIVPDVTLLEERPLVPWFMDLNAKDNLLTLGQADSKITDHILYEQADITNFKKGSYKLAFYVLLSSKTSNIENPFAVLNQFMWKQWGEELYKKGEPFPENNLDPYVDYTYNWAFNHWRDAVWQEFDLNGKKVGAPTFIVNVTQSPNYKGEVNEREFRSIWNQAWFNSLRSASGLFRYARRKQVDSLLNYANLTKELALSFPQKHGFFPGLIATEMKEQVIDGKKYWRSAGWDTYYFGNSNRNPFTWNAKESPYHVLDMSYTALLMLQWYSELEQDKRLLDYATTYADALVSIQRPDGYFPAWLSLDDQKDMEILSRSPESAMSVTFLLKLYQINKNEKYKAAALKAMAVIEKEIVPVGRWEDFETYWSCSRFGHDKLVDQKLQRNNMYKQNTLSMYYTAQAALEAYKITGQKSYLKTGKRVLDELLMWQAVWQPSFIYIHAFGGFGVMNADAEWNDSRQSLFAELIMEYGKLLKRKDYMQRGIAALKASFVMMYAPENKETMAQWQQRWPFLGSQDYGFMMENYGHDGHTDSNGIGIGEFTIYDWGNGAAAEAVNRIIDHWGEKVLAEW</sequence>
<dbReference type="GO" id="GO:0005975">
    <property type="term" value="P:carbohydrate metabolic process"/>
    <property type="evidence" value="ECO:0007669"/>
    <property type="project" value="InterPro"/>
</dbReference>
<gene>
    <name evidence="1" type="ORF">GCM10011516_12300</name>
</gene>
<proteinExistence type="predicted"/>
<comment type="caution">
    <text evidence="1">The sequence shown here is derived from an EMBL/GenBank/DDBJ whole genome shotgun (WGS) entry which is preliminary data.</text>
</comment>
<reference evidence="1" key="2">
    <citation type="submission" date="2020-09" db="EMBL/GenBank/DDBJ databases">
        <authorList>
            <person name="Sun Q."/>
            <person name="Zhou Y."/>
        </authorList>
    </citation>
    <scope>NUCLEOTIDE SEQUENCE</scope>
    <source>
        <strain evidence="1">CGMCC 1.15966</strain>
    </source>
</reference>
<evidence type="ECO:0000313" key="2">
    <source>
        <dbReference type="Proteomes" id="UP000614460"/>
    </source>
</evidence>
<dbReference type="InterPro" id="IPR008930">
    <property type="entry name" value="Terpenoid_cyclase/PrenylTrfase"/>
</dbReference>
<dbReference type="AlphaFoldDB" id="A0A8H9FYP1"/>
<evidence type="ECO:0000313" key="1">
    <source>
        <dbReference type="EMBL" id="GGE16124.1"/>
    </source>
</evidence>
<dbReference type="SUPFAM" id="SSF48239">
    <property type="entry name" value="Terpenoid cyclases/Protein prenyltransferases"/>
    <property type="match status" value="1"/>
</dbReference>
<dbReference type="InterPro" id="IPR008928">
    <property type="entry name" value="6-hairpin_glycosidase_sf"/>
</dbReference>